<evidence type="ECO:0000256" key="3">
    <source>
        <dbReference type="ARBA" id="ARBA00023172"/>
    </source>
</evidence>
<dbReference type="InterPro" id="IPR052925">
    <property type="entry name" value="Phage_Integrase-like_Recomb"/>
</dbReference>
<evidence type="ECO:0000256" key="4">
    <source>
        <dbReference type="PROSITE-ProRule" id="PRU01248"/>
    </source>
</evidence>
<feature type="domain" description="Tyr recombinase" evidence="5">
    <location>
        <begin position="167"/>
        <end position="367"/>
    </location>
</feature>
<dbReference type="RefSeq" id="WP_220434812.1">
    <property type="nucleotide sequence ID" value="NZ_JAODYM010000030.1"/>
</dbReference>
<evidence type="ECO:0000313" key="7">
    <source>
        <dbReference type="EMBL" id="MEC3938112.1"/>
    </source>
</evidence>
<dbReference type="PANTHER" id="PTHR34605:SF4">
    <property type="entry name" value="DNA ADENINE METHYLTRANSFERASE"/>
    <property type="match status" value="1"/>
</dbReference>
<protein>
    <submittedName>
        <fullName evidence="7">Tyrosine-type recombinase/integrase</fullName>
    </submittedName>
</protein>
<feature type="domain" description="Core-binding (CB)" evidence="6">
    <location>
        <begin position="52"/>
        <end position="138"/>
    </location>
</feature>
<evidence type="ECO:0000259" key="6">
    <source>
        <dbReference type="PROSITE" id="PS51900"/>
    </source>
</evidence>
<dbReference type="PROSITE" id="PS51898">
    <property type="entry name" value="TYR_RECOMBINASE"/>
    <property type="match status" value="1"/>
</dbReference>
<dbReference type="Proteomes" id="UP001357437">
    <property type="component" value="Unassembled WGS sequence"/>
</dbReference>
<dbReference type="EMBL" id="JAYMCU010000037">
    <property type="protein sequence ID" value="MEC3938112.1"/>
    <property type="molecule type" value="Genomic_DNA"/>
</dbReference>
<evidence type="ECO:0000256" key="1">
    <source>
        <dbReference type="ARBA" id="ARBA00022908"/>
    </source>
</evidence>
<name>A0ABU6I9C1_9ENTR</name>
<sequence length="373" mass="41677">MTQLINPDAGQLFPAEIISSIDSLDLDAFSPGDLGDLIRRARLHGHRIEKHPRIQDAIRQNLEAFQFRAGRYSERTLESLTGAWQRYVSWCGQYDDRSPLPADVADVEAYLTERAGSVHRNTLAIDRWAIGRVSRAAGCPDPTSDERLKDTFAALVRAKVQAEETTEQASALRELHLDQLVEMWRESPLLVCRRDLALLVVAYETLLRASEVARIRCSHLRISSDGTAILTIPITKTNHSGEPDKAPLSRQGVRVLLDYLTAAGRKLEGDQYLFGKVTKHNNAAYVSGPLSVDTVENIFARAWKALGLETLGIPRWSGHSARVGASQDLAAEGYNTLEIMQAGRWTSERMVIRYCRDILAGESAMARRRARKY</sequence>
<dbReference type="InterPro" id="IPR002104">
    <property type="entry name" value="Integrase_catalytic"/>
</dbReference>
<dbReference type="SUPFAM" id="SSF47823">
    <property type="entry name" value="lambda integrase-like, N-terminal domain"/>
    <property type="match status" value="1"/>
</dbReference>
<dbReference type="Pfam" id="PF00589">
    <property type="entry name" value="Phage_integrase"/>
    <property type="match status" value="1"/>
</dbReference>
<dbReference type="InterPro" id="IPR011010">
    <property type="entry name" value="DNA_brk_join_enz"/>
</dbReference>
<keyword evidence="3" id="KW-0233">DNA recombination</keyword>
<dbReference type="PANTHER" id="PTHR34605">
    <property type="entry name" value="PHAGE_INTEGRASE DOMAIN-CONTAINING PROTEIN"/>
    <property type="match status" value="1"/>
</dbReference>
<dbReference type="PROSITE" id="PS51900">
    <property type="entry name" value="CB"/>
    <property type="match status" value="1"/>
</dbReference>
<accession>A0ABU6I9C1</accession>
<dbReference type="Gene3D" id="1.10.150.130">
    <property type="match status" value="1"/>
</dbReference>
<comment type="caution">
    <text evidence="7">The sequence shown here is derived from an EMBL/GenBank/DDBJ whole genome shotgun (WGS) entry which is preliminary data.</text>
</comment>
<dbReference type="InterPro" id="IPR044068">
    <property type="entry name" value="CB"/>
</dbReference>
<gene>
    <name evidence="7" type="ORF">VOF76_18275</name>
</gene>
<evidence type="ECO:0000259" key="5">
    <source>
        <dbReference type="PROSITE" id="PS51898"/>
    </source>
</evidence>
<dbReference type="InterPro" id="IPR010998">
    <property type="entry name" value="Integrase_recombinase_N"/>
</dbReference>
<keyword evidence="8" id="KW-1185">Reference proteome</keyword>
<dbReference type="Gene3D" id="1.10.443.10">
    <property type="entry name" value="Intergrase catalytic core"/>
    <property type="match status" value="1"/>
</dbReference>
<dbReference type="SUPFAM" id="SSF56349">
    <property type="entry name" value="DNA breaking-rejoining enzymes"/>
    <property type="match status" value="1"/>
</dbReference>
<dbReference type="InterPro" id="IPR013762">
    <property type="entry name" value="Integrase-like_cat_sf"/>
</dbReference>
<keyword evidence="2 4" id="KW-0238">DNA-binding</keyword>
<proteinExistence type="predicted"/>
<evidence type="ECO:0000313" key="8">
    <source>
        <dbReference type="Proteomes" id="UP001357437"/>
    </source>
</evidence>
<evidence type="ECO:0000256" key="2">
    <source>
        <dbReference type="ARBA" id="ARBA00023125"/>
    </source>
</evidence>
<keyword evidence="1" id="KW-0229">DNA integration</keyword>
<reference evidence="7 8" key="1">
    <citation type="submission" date="2024-01" db="EMBL/GenBank/DDBJ databases">
        <title>Comparative Genomics of Leclercia adecarboxylata Strains Isolated from Several Sources.</title>
        <authorList>
            <person name="Yescas-Zazueta V."/>
            <person name="Balbuena-Alonso M.G."/>
            <person name="Valencia D."/>
            <person name="Mendez-Pfeiffer P.A."/>
            <person name="Ballesteros-Monrreal M.G."/>
            <person name="Rocha-Gracia R.D.C."/>
            <person name="Barrios-Villa E."/>
        </authorList>
    </citation>
    <scope>NUCLEOTIDE SEQUENCE [LARGE SCALE GENOMIC DNA]</scope>
    <source>
        <strain evidence="7 8">33MEM</strain>
    </source>
</reference>
<organism evidence="7 8">
    <name type="scientific">Leclercia adecarboxylata</name>
    <dbReference type="NCBI Taxonomy" id="83655"/>
    <lineage>
        <taxon>Bacteria</taxon>
        <taxon>Pseudomonadati</taxon>
        <taxon>Pseudomonadota</taxon>
        <taxon>Gammaproteobacteria</taxon>
        <taxon>Enterobacterales</taxon>
        <taxon>Enterobacteriaceae</taxon>
        <taxon>Leclercia</taxon>
    </lineage>
</organism>